<dbReference type="Gene3D" id="2.40.160.20">
    <property type="match status" value="1"/>
</dbReference>
<dbReference type="InterPro" id="IPR011250">
    <property type="entry name" value="OMP/PagP_B-barrel"/>
</dbReference>
<sequence length="272" mass="29513">MQWAGRRPVQIPCLESPWFPGALRRSDTRPPQGRGGDDMYFTNKEPSKRVSRAFALTVCAGLGYGAVAGPAHAELVLSFYSGANFSPDSDVDFDFNDGAGRQSVNTSWDGEALVMPPYFGVRATWWFDDKPNWGVSIDNAHTKVAADPMPAQFNTLEFTDGINMVTANVQYRFLNDTKFTPYLGVGVGFTTPHVEVVSASGASRTSEYQFGGPAAQALIGVEAEINDRWAVFGELKSGYADISADLNGGGWLKTEVISNQVAFGVSYTVPKR</sequence>
<feature type="region of interest" description="Disordered" evidence="1">
    <location>
        <begin position="22"/>
        <end position="43"/>
    </location>
</feature>
<dbReference type="Proteomes" id="UP000483078">
    <property type="component" value="Unassembled WGS sequence"/>
</dbReference>
<evidence type="ECO:0000256" key="1">
    <source>
        <dbReference type="SAM" id="MobiDB-lite"/>
    </source>
</evidence>
<comment type="caution">
    <text evidence="2">The sequence shown here is derived from an EMBL/GenBank/DDBJ whole genome shotgun (WGS) entry which is preliminary data.</text>
</comment>
<gene>
    <name evidence="2" type="ORF">FH759_01930</name>
</gene>
<dbReference type="AlphaFoldDB" id="A0A7C9LLL1"/>
<name>A0A7C9LLL1_9RHOB</name>
<reference evidence="2 3" key="1">
    <citation type="submission" date="2019-06" db="EMBL/GenBank/DDBJ databases">
        <title>Enrichment of Autotrophic Halophilic Microorganisms from Red Sea Brine Pool Using Microbial Electrosynthesis System.</title>
        <authorList>
            <person name="Alqahtani M.F."/>
            <person name="Bajracharya S."/>
            <person name="Katuri K.P."/>
            <person name="Ali M."/>
            <person name="Saikaly P.E."/>
        </authorList>
    </citation>
    <scope>NUCLEOTIDE SEQUENCE [LARGE SCALE GENOMIC DNA]</scope>
    <source>
        <strain evidence="2">MES6</strain>
    </source>
</reference>
<protein>
    <submittedName>
        <fullName evidence="2">Lipid A oxidase</fullName>
    </submittedName>
</protein>
<accession>A0A7C9LLL1</accession>
<evidence type="ECO:0000313" key="3">
    <source>
        <dbReference type="Proteomes" id="UP000483078"/>
    </source>
</evidence>
<organism evidence="2 3">
    <name type="scientific">Sediminimonas qiaohouensis</name>
    <dbReference type="NCBI Taxonomy" id="552061"/>
    <lineage>
        <taxon>Bacteria</taxon>
        <taxon>Pseudomonadati</taxon>
        <taxon>Pseudomonadota</taxon>
        <taxon>Alphaproteobacteria</taxon>
        <taxon>Rhodobacterales</taxon>
        <taxon>Roseobacteraceae</taxon>
        <taxon>Sediminimonas</taxon>
    </lineage>
</organism>
<proteinExistence type="predicted"/>
<dbReference type="EMBL" id="VENJ01000002">
    <property type="protein sequence ID" value="MTJ03442.1"/>
    <property type="molecule type" value="Genomic_DNA"/>
</dbReference>
<evidence type="ECO:0000313" key="2">
    <source>
        <dbReference type="EMBL" id="MTJ03442.1"/>
    </source>
</evidence>
<dbReference type="SUPFAM" id="SSF56925">
    <property type="entry name" value="OMPA-like"/>
    <property type="match status" value="1"/>
</dbReference>